<name>A0A5B7HST9_PORTR</name>
<protein>
    <submittedName>
        <fullName evidence="1">Uncharacterized protein</fullName>
    </submittedName>
</protein>
<dbReference type="Proteomes" id="UP000324222">
    <property type="component" value="Unassembled WGS sequence"/>
</dbReference>
<keyword evidence="2" id="KW-1185">Reference proteome</keyword>
<dbReference type="EMBL" id="VSRR010041313">
    <property type="protein sequence ID" value="MPC75520.1"/>
    <property type="molecule type" value="Genomic_DNA"/>
</dbReference>
<reference evidence="1 2" key="1">
    <citation type="submission" date="2019-05" db="EMBL/GenBank/DDBJ databases">
        <title>Another draft genome of Portunus trituberculatus and its Hox gene families provides insights of decapod evolution.</title>
        <authorList>
            <person name="Jeong J.-H."/>
            <person name="Song I."/>
            <person name="Kim S."/>
            <person name="Choi T."/>
            <person name="Kim D."/>
            <person name="Ryu S."/>
            <person name="Kim W."/>
        </authorList>
    </citation>
    <scope>NUCLEOTIDE SEQUENCE [LARGE SCALE GENOMIC DNA]</scope>
    <source>
        <tissue evidence="1">Muscle</tissue>
    </source>
</reference>
<proteinExistence type="predicted"/>
<accession>A0A5B7HST9</accession>
<dbReference type="AlphaFoldDB" id="A0A5B7HST9"/>
<evidence type="ECO:0000313" key="2">
    <source>
        <dbReference type="Proteomes" id="UP000324222"/>
    </source>
</evidence>
<gene>
    <name evidence="1" type="ORF">E2C01_069910</name>
</gene>
<sequence>MCSYLSPSHLRTKPVTHCTLHLEASKAPVTCYTLHLGASKASVTHCTLHLGASKAPVLHCTLHLGASKAPVRQRELSGARVHNTGKARVENTC</sequence>
<organism evidence="1 2">
    <name type="scientific">Portunus trituberculatus</name>
    <name type="common">Swimming crab</name>
    <name type="synonym">Neptunus trituberculatus</name>
    <dbReference type="NCBI Taxonomy" id="210409"/>
    <lineage>
        <taxon>Eukaryota</taxon>
        <taxon>Metazoa</taxon>
        <taxon>Ecdysozoa</taxon>
        <taxon>Arthropoda</taxon>
        <taxon>Crustacea</taxon>
        <taxon>Multicrustacea</taxon>
        <taxon>Malacostraca</taxon>
        <taxon>Eumalacostraca</taxon>
        <taxon>Eucarida</taxon>
        <taxon>Decapoda</taxon>
        <taxon>Pleocyemata</taxon>
        <taxon>Brachyura</taxon>
        <taxon>Eubrachyura</taxon>
        <taxon>Portunoidea</taxon>
        <taxon>Portunidae</taxon>
        <taxon>Portuninae</taxon>
        <taxon>Portunus</taxon>
    </lineage>
</organism>
<comment type="caution">
    <text evidence="1">The sequence shown here is derived from an EMBL/GenBank/DDBJ whole genome shotgun (WGS) entry which is preliminary data.</text>
</comment>
<evidence type="ECO:0000313" key="1">
    <source>
        <dbReference type="EMBL" id="MPC75520.1"/>
    </source>
</evidence>